<sequence>MYFVNVETHKLSRHIVLFLISLFGTFGLDHLSAQSSATGFPPLTAFDHGGLDQINLGTLNINIPLILYSREGRGPKRPVKYVYDNPVWNVVFCQSSPDGRCPYLTGGGLRPMAPNGLQPQATYVACGDDSNPASYPFYFAISFEDLNGTVHFFPVGIDDNRSYVCNGYPSTSPRTITVMPEDPDGWTLTVVTAPDTLYGLGSMTVTDPDGNVYGGDNHDRNGNIPVDPTSVSEVYYPDASCVQTASCHITTTFTYPTATGTAHFDSASSHHQLQWPCISGSATFPHILVDSITLANGKAYTFNYDVYGRVNSVNLPTGGTHTYTYPGSNAGFNCTDPSSVPSTSLPLNLYQVANVTRTVDGTSQWTYQTTTSTTTDVCKGFLKTIVVDPTGASVLHCVDQSGIEFISEGKGLSTRTCYAYVSSAYSPSFCTAQSSFSTSDGISPIATVIKSSQVTNLEDGSSWNTISYVSGEYGFTSNIKTYNYGNSNISAPDREWSATYDTSALPIFMTEEKLYDHGTLISDSQYSHDDYSVAASGSSSASLTTSVPARRGNVTQIKKWSGGSTWATQQIQKYYDDGLVSESWDGNSNHTVFAYDDCDHSFLTKIDKPLGISTHQTWECNTAQLASQTAENGYVTQYTYADPYFSRETQSYSPADGATTLFTYDDGARTVEINRLRDPASGTTTPGAGWLDEISVSDDLGRVSRSMRAVGSGQWRTVDTTYDAAGNISFVTNPYYSSGLSSPKRTSGNGVSYGFDSYGRPYTQSFIHDGVTDTSFHSYHGRDYSFTDESGKIKLYRLNFGGKVVQVCEVTGSGSDSPCGMGISGSGFTTYYTYNAADNLVVATQSGRIRLFSYDLLSHLKTSTNPETGTICYGIWSGGNCINGYDANGNLVAKTDARGAMITYGYDALNRLISTTYSGGGAAATRSSCYQYDTATNGTGRLGAEWTQAGACPSSPPNNPETRHTIVTYDAVGRIKEEQQCHRGKCSSGTPTTSTMHYDLAGNLTYYSNGIAPIELSQTYDTAGRLQSIGSSLYGLQYPSYPATLLSVGAYSPAGSIQNMNLGPVINVTRTYDNRLRITGQTVTHP</sequence>
<dbReference type="InterPro" id="IPR031325">
    <property type="entry name" value="RHS_repeat"/>
</dbReference>
<gene>
    <name evidence="1" type="ORF">BDD14_6599</name>
</gene>
<dbReference type="Proteomes" id="UP000292958">
    <property type="component" value="Unassembled WGS sequence"/>
</dbReference>
<organism evidence="1 2">
    <name type="scientific">Edaphobacter modestus</name>
    <dbReference type="NCBI Taxonomy" id="388466"/>
    <lineage>
        <taxon>Bacteria</taxon>
        <taxon>Pseudomonadati</taxon>
        <taxon>Acidobacteriota</taxon>
        <taxon>Terriglobia</taxon>
        <taxon>Terriglobales</taxon>
        <taxon>Acidobacteriaceae</taxon>
        <taxon>Edaphobacter</taxon>
    </lineage>
</organism>
<dbReference type="PANTHER" id="PTHR32305:SF15">
    <property type="entry name" value="PROTEIN RHSA-RELATED"/>
    <property type="match status" value="1"/>
</dbReference>
<dbReference type="InterPro" id="IPR006530">
    <property type="entry name" value="YD"/>
</dbReference>
<comment type="caution">
    <text evidence="1">The sequence shown here is derived from an EMBL/GenBank/DDBJ whole genome shotgun (WGS) entry which is preliminary data.</text>
</comment>
<name>A0A4Q7XYZ5_9BACT</name>
<protein>
    <submittedName>
        <fullName evidence="1">YD repeat-containing protein</fullName>
    </submittedName>
</protein>
<proteinExistence type="predicted"/>
<dbReference type="PANTHER" id="PTHR32305">
    <property type="match status" value="1"/>
</dbReference>
<dbReference type="OrthoDB" id="104102at2"/>
<reference evidence="1 2" key="1">
    <citation type="submission" date="2019-02" db="EMBL/GenBank/DDBJ databases">
        <title>Genomic Encyclopedia of Archaeal and Bacterial Type Strains, Phase II (KMG-II): from individual species to whole genera.</title>
        <authorList>
            <person name="Goeker M."/>
        </authorList>
    </citation>
    <scope>NUCLEOTIDE SEQUENCE [LARGE SCALE GENOMIC DNA]</scope>
    <source>
        <strain evidence="1 2">DSM 18101</strain>
    </source>
</reference>
<dbReference type="Gene3D" id="2.180.10.10">
    <property type="entry name" value="RHS repeat-associated core"/>
    <property type="match status" value="1"/>
</dbReference>
<dbReference type="NCBIfam" id="TIGR01643">
    <property type="entry name" value="YD_repeat_2x"/>
    <property type="match status" value="1"/>
</dbReference>
<dbReference type="EMBL" id="SHKW01000008">
    <property type="protein sequence ID" value="RZU29011.1"/>
    <property type="molecule type" value="Genomic_DNA"/>
</dbReference>
<keyword evidence="2" id="KW-1185">Reference proteome</keyword>
<evidence type="ECO:0000313" key="1">
    <source>
        <dbReference type="EMBL" id="RZU29011.1"/>
    </source>
</evidence>
<evidence type="ECO:0000313" key="2">
    <source>
        <dbReference type="Proteomes" id="UP000292958"/>
    </source>
</evidence>
<dbReference type="InterPro" id="IPR050708">
    <property type="entry name" value="T6SS_VgrG/RHS"/>
</dbReference>
<dbReference type="AlphaFoldDB" id="A0A4Q7XYZ5"/>
<accession>A0A4Q7XYZ5</accession>
<dbReference type="Pfam" id="PF05593">
    <property type="entry name" value="RHS_repeat"/>
    <property type="match status" value="1"/>
</dbReference>
<dbReference type="RefSeq" id="WP_130425446.1">
    <property type="nucleotide sequence ID" value="NZ_SHKW01000008.1"/>
</dbReference>